<keyword evidence="4" id="KW-1185">Reference proteome</keyword>
<dbReference type="EMBL" id="JAGPNK010000014">
    <property type="protein sequence ID" value="KAH7308954.1"/>
    <property type="molecule type" value="Genomic_DNA"/>
</dbReference>
<dbReference type="AlphaFoldDB" id="A0A8K0SG38"/>
<gene>
    <name evidence="3" type="ORF">B0I35DRAFT_453548</name>
</gene>
<reference evidence="3" key="1">
    <citation type="journal article" date="2021" name="Nat. Commun.">
        <title>Genetic determinants of endophytism in the Arabidopsis root mycobiome.</title>
        <authorList>
            <person name="Mesny F."/>
            <person name="Miyauchi S."/>
            <person name="Thiergart T."/>
            <person name="Pickel B."/>
            <person name="Atanasova L."/>
            <person name="Karlsson M."/>
            <person name="Huettel B."/>
            <person name="Barry K.W."/>
            <person name="Haridas S."/>
            <person name="Chen C."/>
            <person name="Bauer D."/>
            <person name="Andreopoulos W."/>
            <person name="Pangilinan J."/>
            <person name="LaButti K."/>
            <person name="Riley R."/>
            <person name="Lipzen A."/>
            <person name="Clum A."/>
            <person name="Drula E."/>
            <person name="Henrissat B."/>
            <person name="Kohler A."/>
            <person name="Grigoriev I.V."/>
            <person name="Martin F.M."/>
            <person name="Hacquard S."/>
        </authorList>
    </citation>
    <scope>NUCLEOTIDE SEQUENCE</scope>
    <source>
        <strain evidence="3">MPI-CAGE-CH-0235</strain>
    </source>
</reference>
<accession>A0A8K0SG38</accession>
<evidence type="ECO:0000259" key="2">
    <source>
        <dbReference type="Pfam" id="PF20516"/>
    </source>
</evidence>
<sequence length="379" mass="42698">MEHTATPRGRRIGDDDKTPRAKGARTDSQLSSLSSISLPPSQQGDMATQASSPRRQFMGLSLDIGGLECKQLDSDHPPPAAASLVQELLEIDMGIDILPHEKQSEVTRILQEQGLKSKPWRSAFKDEGADTLPGRVPSWEELNTVRERAMECFNSDHEESSWNMEVHHRLLENIFRVSRSTSGQPFDFMSCTTARPHRNYLPCSSRQKMVGFCLFDNSDVDAQARRALAQRTVTQTVNHTDYRPLQLRPIMLSIETKRPGKDLDVAQLQMGVWHAAQWRFLQSAVTAMITSTQPDRADEEAITDAVKAALLQLGFLPGVIIQVYRTILWIEQEFGSTQSILKTYQIVTGLRHLAGWAKDFYTPWYRKYVLSSLGPSQST</sequence>
<evidence type="ECO:0000313" key="3">
    <source>
        <dbReference type="EMBL" id="KAH7308954.1"/>
    </source>
</evidence>
<dbReference type="Proteomes" id="UP000813444">
    <property type="component" value="Unassembled WGS sequence"/>
</dbReference>
<comment type="caution">
    <text evidence="3">The sequence shown here is derived from an EMBL/GenBank/DDBJ whole genome shotgun (WGS) entry which is preliminary data.</text>
</comment>
<dbReference type="Pfam" id="PF20516">
    <property type="entry name" value="PDDEXK_12"/>
    <property type="match status" value="1"/>
</dbReference>
<evidence type="ECO:0000313" key="4">
    <source>
        <dbReference type="Proteomes" id="UP000813444"/>
    </source>
</evidence>
<feature type="compositionally biased region" description="Basic and acidic residues" evidence="1">
    <location>
        <begin position="1"/>
        <end position="19"/>
    </location>
</feature>
<feature type="domain" description="PD-(D/E)XK nuclease-like" evidence="2">
    <location>
        <begin position="110"/>
        <end position="361"/>
    </location>
</feature>
<protein>
    <recommendedName>
        <fullName evidence="2">PD-(D/E)XK nuclease-like domain-containing protein</fullName>
    </recommendedName>
</protein>
<feature type="compositionally biased region" description="Low complexity" evidence="1">
    <location>
        <begin position="28"/>
        <end position="43"/>
    </location>
</feature>
<organism evidence="3 4">
    <name type="scientific">Stachybotrys elegans</name>
    <dbReference type="NCBI Taxonomy" id="80388"/>
    <lineage>
        <taxon>Eukaryota</taxon>
        <taxon>Fungi</taxon>
        <taxon>Dikarya</taxon>
        <taxon>Ascomycota</taxon>
        <taxon>Pezizomycotina</taxon>
        <taxon>Sordariomycetes</taxon>
        <taxon>Hypocreomycetidae</taxon>
        <taxon>Hypocreales</taxon>
        <taxon>Stachybotryaceae</taxon>
        <taxon>Stachybotrys</taxon>
    </lineage>
</organism>
<dbReference type="OrthoDB" id="4161186at2759"/>
<evidence type="ECO:0000256" key="1">
    <source>
        <dbReference type="SAM" id="MobiDB-lite"/>
    </source>
</evidence>
<feature type="region of interest" description="Disordered" evidence="1">
    <location>
        <begin position="1"/>
        <end position="52"/>
    </location>
</feature>
<name>A0A8K0SG38_9HYPO</name>
<dbReference type="InterPro" id="IPR046797">
    <property type="entry name" value="PDDEXK_12"/>
</dbReference>
<proteinExistence type="predicted"/>